<dbReference type="InterPro" id="IPR000195">
    <property type="entry name" value="Rab-GAP-TBC_dom"/>
</dbReference>
<dbReference type="FunFam" id="1.10.10.2750:FF:000002">
    <property type="entry name" value="TBC1 domain family member 4"/>
    <property type="match status" value="1"/>
</dbReference>
<evidence type="ECO:0000313" key="5">
    <source>
        <dbReference type="EMBL" id="KAH3831265.1"/>
    </source>
</evidence>
<dbReference type="InterPro" id="IPR035969">
    <property type="entry name" value="Rab-GAP_TBC_sf"/>
</dbReference>
<accession>A0A9D4HA60</accession>
<dbReference type="PROSITE" id="PS50086">
    <property type="entry name" value="TBC_RABGAP"/>
    <property type="match status" value="1"/>
</dbReference>
<evidence type="ECO:0000256" key="2">
    <source>
        <dbReference type="ARBA" id="ARBA00022553"/>
    </source>
</evidence>
<dbReference type="InterPro" id="IPR050302">
    <property type="entry name" value="Rab_GAP_TBC_domain"/>
</dbReference>
<gene>
    <name evidence="5" type="ORF">DPMN_104527</name>
</gene>
<dbReference type="Pfam" id="PF00566">
    <property type="entry name" value="RabGAP-TBC"/>
    <property type="match status" value="1"/>
</dbReference>
<dbReference type="AlphaFoldDB" id="A0A9D4HA60"/>
<feature type="region of interest" description="Disordered" evidence="3">
    <location>
        <begin position="1"/>
        <end position="73"/>
    </location>
</feature>
<dbReference type="PANTHER" id="PTHR47219:SF16">
    <property type="entry name" value="GTPASE ACTIVATING PROTEIN"/>
    <property type="match status" value="1"/>
</dbReference>
<dbReference type="EMBL" id="JAIWYP010000004">
    <property type="protein sequence ID" value="KAH3831265.1"/>
    <property type="molecule type" value="Genomic_DNA"/>
</dbReference>
<dbReference type="FunFam" id="1.10.472.80:FF:000027">
    <property type="entry name" value="GTPase activating protein (Evi5)"/>
    <property type="match status" value="1"/>
</dbReference>
<evidence type="ECO:0000256" key="3">
    <source>
        <dbReference type="SAM" id="MobiDB-lite"/>
    </source>
</evidence>
<dbReference type="Gene3D" id="1.10.8.270">
    <property type="entry name" value="putative rabgap domain of human tbc1 domain family member 14 like domains"/>
    <property type="match status" value="1"/>
</dbReference>
<evidence type="ECO:0000313" key="6">
    <source>
        <dbReference type="Proteomes" id="UP000828390"/>
    </source>
</evidence>
<organism evidence="5 6">
    <name type="scientific">Dreissena polymorpha</name>
    <name type="common">Zebra mussel</name>
    <name type="synonym">Mytilus polymorpha</name>
    <dbReference type="NCBI Taxonomy" id="45954"/>
    <lineage>
        <taxon>Eukaryota</taxon>
        <taxon>Metazoa</taxon>
        <taxon>Spiralia</taxon>
        <taxon>Lophotrochozoa</taxon>
        <taxon>Mollusca</taxon>
        <taxon>Bivalvia</taxon>
        <taxon>Autobranchia</taxon>
        <taxon>Heteroconchia</taxon>
        <taxon>Euheterodonta</taxon>
        <taxon>Imparidentia</taxon>
        <taxon>Neoheterodontei</taxon>
        <taxon>Myida</taxon>
        <taxon>Dreissenoidea</taxon>
        <taxon>Dreissenidae</taxon>
        <taxon>Dreissena</taxon>
    </lineage>
</organism>
<dbReference type="InterPro" id="IPR021785">
    <property type="entry name" value="DUF3350"/>
</dbReference>
<evidence type="ECO:0000259" key="4">
    <source>
        <dbReference type="PROSITE" id="PS50086"/>
    </source>
</evidence>
<reference evidence="5" key="1">
    <citation type="journal article" date="2019" name="bioRxiv">
        <title>The Genome of the Zebra Mussel, Dreissena polymorpha: A Resource for Invasive Species Research.</title>
        <authorList>
            <person name="McCartney M.A."/>
            <person name="Auch B."/>
            <person name="Kono T."/>
            <person name="Mallez S."/>
            <person name="Zhang Y."/>
            <person name="Obille A."/>
            <person name="Becker A."/>
            <person name="Abrahante J.E."/>
            <person name="Garbe J."/>
            <person name="Badalamenti J.P."/>
            <person name="Herman A."/>
            <person name="Mangelson H."/>
            <person name="Liachko I."/>
            <person name="Sullivan S."/>
            <person name="Sone E.D."/>
            <person name="Koren S."/>
            <person name="Silverstein K.A.T."/>
            <person name="Beckman K.B."/>
            <person name="Gohl D.M."/>
        </authorList>
    </citation>
    <scope>NUCLEOTIDE SEQUENCE</scope>
    <source>
        <strain evidence="5">Duluth1</strain>
        <tissue evidence="5">Whole animal</tissue>
    </source>
</reference>
<dbReference type="Pfam" id="PF11830">
    <property type="entry name" value="DUF3350"/>
    <property type="match status" value="1"/>
</dbReference>
<evidence type="ECO:0000256" key="1">
    <source>
        <dbReference type="ARBA" id="ARBA00022468"/>
    </source>
</evidence>
<feature type="compositionally biased region" description="Basic and acidic residues" evidence="3">
    <location>
        <begin position="552"/>
        <end position="571"/>
    </location>
</feature>
<feature type="domain" description="Rab-GAP TBC" evidence="4">
    <location>
        <begin position="160"/>
        <end position="353"/>
    </location>
</feature>
<dbReference type="Gene3D" id="1.10.10.2750">
    <property type="match status" value="1"/>
</dbReference>
<protein>
    <recommendedName>
        <fullName evidence="4">Rab-GAP TBC domain-containing protein</fullName>
    </recommendedName>
</protein>
<dbReference type="SUPFAM" id="SSF47923">
    <property type="entry name" value="Ypt/Rab-GAP domain of gyp1p"/>
    <property type="match status" value="2"/>
</dbReference>
<dbReference type="FunFam" id="1.10.8.270:FF:000001">
    <property type="entry name" value="TBC1 domain family member 1"/>
    <property type="match status" value="1"/>
</dbReference>
<dbReference type="Gene3D" id="1.10.472.80">
    <property type="entry name" value="Ypt/Rab-GAP domain of gyp1p, domain 3"/>
    <property type="match status" value="1"/>
</dbReference>
<name>A0A9D4HA60_DREPO</name>
<sequence length="571" mass="65119">MTTAGFILANCSSPSKRSSLSGEDDLGGSDPQHGPSSNKRVSWRQAIFNRVVTPSKHPSTPTLEEAEEGEERAKKTKEELRALWRKAILETLLLIRMERENIDLQARQDEADLKRQKLDYVEITPCLREVSKQWDEMLTAPGRPKVVVSNEKLLDCVKQGVPQAKRGEIWWLLVEQHRLKFPALEAKTPVVEYFELLKQLTNHQHAILIDLGRTFPGHPYFSLQLGSGQLALFNLLKAYSLMDQDVGYCQGLSFVAGILLMHMDELQAFEAWKHVMYNLGMRKQYRPNMIALQIELYQLTRLLHHHYRDLYEHLEQHDIAPTLYAAPWFLTLFASQFPLGFVARVFDLIFIQGSEVIFKVALVLLGNHKELIMQCNSFETIVEFIKTTLPEMGMIQMERVINQVEYHVLNEVMMFSPPQKGDGDQLTRLEQTNLSLKQQNMELIEKLQHAHSHERSLEIMINNFQTHEAKLKSHIRALEIERAALLNTVGKLQQLVPEKERMGLDLCLPTLTPSMPVSPVHHGKPAAAENSGKLVGHDGIAIPPEVSQTADDSAKKADFPKSARFRPDRQS</sequence>
<dbReference type="SMART" id="SM00164">
    <property type="entry name" value="TBC"/>
    <property type="match status" value="1"/>
</dbReference>
<comment type="caution">
    <text evidence="5">The sequence shown here is derived from an EMBL/GenBank/DDBJ whole genome shotgun (WGS) entry which is preliminary data.</text>
</comment>
<keyword evidence="1" id="KW-0343">GTPase activation</keyword>
<proteinExistence type="predicted"/>
<feature type="region of interest" description="Disordered" evidence="3">
    <location>
        <begin position="519"/>
        <end position="571"/>
    </location>
</feature>
<keyword evidence="2" id="KW-0597">Phosphoprotein</keyword>
<dbReference type="PANTHER" id="PTHR47219">
    <property type="entry name" value="RAB GTPASE-ACTIVATING PROTEIN 1-LIKE"/>
    <property type="match status" value="1"/>
</dbReference>
<dbReference type="GO" id="GO:0005096">
    <property type="term" value="F:GTPase activator activity"/>
    <property type="evidence" value="ECO:0007669"/>
    <property type="project" value="UniProtKB-KW"/>
</dbReference>
<dbReference type="Proteomes" id="UP000828390">
    <property type="component" value="Unassembled WGS sequence"/>
</dbReference>
<keyword evidence="6" id="KW-1185">Reference proteome</keyword>
<reference evidence="5" key="2">
    <citation type="submission" date="2020-11" db="EMBL/GenBank/DDBJ databases">
        <authorList>
            <person name="McCartney M.A."/>
            <person name="Auch B."/>
            <person name="Kono T."/>
            <person name="Mallez S."/>
            <person name="Becker A."/>
            <person name="Gohl D.M."/>
            <person name="Silverstein K.A.T."/>
            <person name="Koren S."/>
            <person name="Bechman K.B."/>
            <person name="Herman A."/>
            <person name="Abrahante J.E."/>
            <person name="Garbe J."/>
        </authorList>
    </citation>
    <scope>NUCLEOTIDE SEQUENCE</scope>
    <source>
        <strain evidence="5">Duluth1</strain>
        <tissue evidence="5">Whole animal</tissue>
    </source>
</reference>